<evidence type="ECO:0000259" key="2">
    <source>
        <dbReference type="Pfam" id="PF13422"/>
    </source>
</evidence>
<protein>
    <recommendedName>
        <fullName evidence="2">DUF4110 domain-containing protein</fullName>
    </recommendedName>
</protein>
<dbReference type="GO" id="GO:0030473">
    <property type="term" value="P:nuclear migration along microtubule"/>
    <property type="evidence" value="ECO:0007669"/>
    <property type="project" value="TreeGrafter"/>
</dbReference>
<feature type="compositionally biased region" description="Pro residues" evidence="1">
    <location>
        <begin position="212"/>
        <end position="233"/>
    </location>
</feature>
<dbReference type="InterPro" id="IPR025183">
    <property type="entry name" value="DUF4110"/>
</dbReference>
<dbReference type="GO" id="GO:0051293">
    <property type="term" value="P:establishment of spindle localization"/>
    <property type="evidence" value="ECO:0007669"/>
    <property type="project" value="TreeGrafter"/>
</dbReference>
<feature type="region of interest" description="Disordered" evidence="1">
    <location>
        <begin position="746"/>
        <end position="777"/>
    </location>
</feature>
<sequence>MQEQQQQHQEHQQHQEQQHHHQQQQQQQHLAAVLAFSDVSTELFQLSYADPQQHQTRIRRATQQLPCDEPEPIRPSTPRTPGTTTRVYSGPRKPSPGLAARLKALGFGASRSSRESKSPSPHESVVGRLPEEQIRKLDHDHRQASSATTATTATTAVERKSRPWKAAVVRTPSRSSLAVADTATPALPEIVTSRPLDMDTAKREDRLAHDFPSPPSPENLPPSPPPKDSPPLLPGASSPVPPSNDFSSSDYFNPLGLQRPGSVYTLSRASFADQLAQLTSIQLPDAESLSSKVSAIPTAQVATKALINAAEQIRGWICKASDVIGGLESDDDVEWAAAGGREGVDEVESAIERFGELIDVYVGAIEELQGRPDITSVLTDDLMKAVAQMEIIMHEWTSVRKTLQNVKGQVEIAMEWEELWNMVLGDIQNEMEDLGRMVFELEERRHKSVMAVASGDGVDMGDLEPIAEETPPTATRALTSIHRFSSPALPASPSSPSPTAPILSQDDSSLLALFARMQPLRASLDFLPMRLSVFEARAVRTFPTACDELEMRRGAMDAMYMKLEKDAESLRRELGEDRWVLVFRGAGRQAHKMYESVERSVTKLKEAVDACMHLTNQPAMAKKIESYEAKKTHYGPAVERVLAIIDKGVKDRLTVNGEILRLHGEMQTKWEQLKERMVEMDAVLEDLQAEKKGQQLRDSISTRLRLPTPPPCLICALRTPGRTKRIKPIELHWILDMVKDKKGKKADDKKVKLAAKKQKQEKKAEKGRVKAKKATEDSDAEDVDLDAVLDEYRRQQEQFLKVTESVLDGPPRARAASTLLADPAHENQLFLFGGEYFNGALATFFNDLAIYYTDRDEWRSVTSPNAPLPRSGHAWCRGGNLKDSVWLFGGEFSSPKQGTFYHYNDFWRLDPTSREWSRIETKGKSPPARSGHRMTSYKNYIILFGGFQDTANQTKYLADLWLFDTQNYVWHNPVPTQKPDARSSFTLLPHEQGAVLYGGYSRVKATVAAGRQQGAKAASSADNRRNILRPMVHQDCFFLRVAAPAADAGPGAPPTVRWEMRKRPANAPAPTRAGATMAYHRGRGILFGGVHDVEESEEGMDSDFFNGLFAWNVERNRFFPLTLRRPRQQPKQQPQGAQRAVGGRKGRAQANEEELLRQLAALQAGQSVEDADDMELDVKVGEEESTQDERPKREMPVSWEMPHPRFNAQLAVQNDVLYIYGGTFEKGDREFTFDDMYAINLGKLDGCKEIFNRPVDDWIASEDEDDDETDEEEDEDKSDEDVDGDVEMEGEQFKAQLYTQSKREERQGEESVADSAPSASAFESFDVSDSETETTATSVDDGLPHPRPFESRRDFFHRTSNEWQEILMTSLRWKNIQPETLTVKEIKTKAFELSEEKWWDSREEITALEEEQEAAGIGEVVSLADKGGGGGAGAVGARRR</sequence>
<evidence type="ECO:0000313" key="4">
    <source>
        <dbReference type="Proteomes" id="UP001217918"/>
    </source>
</evidence>
<feature type="compositionally biased region" description="Basic and acidic residues" evidence="1">
    <location>
        <begin position="761"/>
        <end position="776"/>
    </location>
</feature>
<dbReference type="PANTHER" id="PTHR37271">
    <property type="entry name" value="KARYOGAMY PROTEIN KAR9"/>
    <property type="match status" value="1"/>
</dbReference>
<dbReference type="GO" id="GO:0005938">
    <property type="term" value="C:cell cortex"/>
    <property type="evidence" value="ECO:0007669"/>
    <property type="project" value="TreeGrafter"/>
</dbReference>
<feature type="region of interest" description="Disordered" evidence="1">
    <location>
        <begin position="1257"/>
        <end position="1353"/>
    </location>
</feature>
<evidence type="ECO:0000256" key="1">
    <source>
        <dbReference type="SAM" id="MobiDB-lite"/>
    </source>
</evidence>
<evidence type="ECO:0000313" key="3">
    <source>
        <dbReference type="EMBL" id="KAK2072526.1"/>
    </source>
</evidence>
<feature type="compositionally biased region" description="Low complexity" evidence="1">
    <location>
        <begin position="1129"/>
        <end position="1139"/>
    </location>
</feature>
<dbReference type="GO" id="GO:0031578">
    <property type="term" value="P:mitotic spindle orientation checkpoint signaling"/>
    <property type="evidence" value="ECO:0007669"/>
    <property type="project" value="TreeGrafter"/>
</dbReference>
<dbReference type="Proteomes" id="UP001217918">
    <property type="component" value="Unassembled WGS sequence"/>
</dbReference>
<feature type="compositionally biased region" description="Low complexity" evidence="1">
    <location>
        <begin position="74"/>
        <end position="86"/>
    </location>
</feature>
<feature type="compositionally biased region" description="Acidic residues" evidence="1">
    <location>
        <begin position="1259"/>
        <end position="1290"/>
    </location>
</feature>
<dbReference type="Pfam" id="PF08580">
    <property type="entry name" value="KAR9"/>
    <property type="match status" value="1"/>
</dbReference>
<feature type="region of interest" description="Disordered" evidence="1">
    <location>
        <begin position="48"/>
        <end position="181"/>
    </location>
</feature>
<feature type="region of interest" description="Disordered" evidence="1">
    <location>
        <begin position="207"/>
        <end position="247"/>
    </location>
</feature>
<dbReference type="Gene3D" id="2.120.10.80">
    <property type="entry name" value="Kelch-type beta propeller"/>
    <property type="match status" value="2"/>
</dbReference>
<feature type="compositionally biased region" description="Low complexity" evidence="1">
    <location>
        <begin position="144"/>
        <end position="156"/>
    </location>
</feature>
<organism evidence="3 4">
    <name type="scientific">Phyllachora maydis</name>
    <dbReference type="NCBI Taxonomy" id="1825666"/>
    <lineage>
        <taxon>Eukaryota</taxon>
        <taxon>Fungi</taxon>
        <taxon>Dikarya</taxon>
        <taxon>Ascomycota</taxon>
        <taxon>Pezizomycotina</taxon>
        <taxon>Sordariomycetes</taxon>
        <taxon>Sordariomycetidae</taxon>
        <taxon>Phyllachorales</taxon>
        <taxon>Phyllachoraceae</taxon>
        <taxon>Phyllachora</taxon>
    </lineage>
</organism>
<dbReference type="SUPFAM" id="SSF117281">
    <property type="entry name" value="Kelch motif"/>
    <property type="match status" value="1"/>
</dbReference>
<feature type="compositionally biased region" description="Basic and acidic residues" evidence="1">
    <location>
        <begin position="1342"/>
        <end position="1353"/>
    </location>
</feature>
<feature type="compositionally biased region" description="Basic and acidic residues" evidence="1">
    <location>
        <begin position="8"/>
        <end position="19"/>
    </location>
</feature>
<feature type="region of interest" description="Disordered" evidence="1">
    <location>
        <begin position="1122"/>
        <end position="1149"/>
    </location>
</feature>
<reference evidence="3" key="1">
    <citation type="journal article" date="2023" name="Mol. Plant Microbe Interact.">
        <title>Elucidating the Obligate Nature and Biological Capacity of an Invasive Fungal Corn Pathogen.</title>
        <authorList>
            <person name="MacCready J.S."/>
            <person name="Roggenkamp E.M."/>
            <person name="Gdanetz K."/>
            <person name="Chilvers M.I."/>
        </authorList>
    </citation>
    <scope>NUCLEOTIDE SEQUENCE</scope>
    <source>
        <strain evidence="3">PM02</strain>
    </source>
</reference>
<proteinExistence type="predicted"/>
<feature type="compositionally biased region" description="Polar residues" evidence="1">
    <location>
        <begin position="48"/>
        <end position="65"/>
    </location>
</feature>
<comment type="caution">
    <text evidence="3">The sequence shown here is derived from an EMBL/GenBank/DDBJ whole genome shotgun (WGS) entry which is preliminary data.</text>
</comment>
<accession>A0AAD9MHC5</accession>
<dbReference type="GO" id="GO:0005816">
    <property type="term" value="C:spindle pole body"/>
    <property type="evidence" value="ECO:0007669"/>
    <property type="project" value="TreeGrafter"/>
</dbReference>
<keyword evidence="4" id="KW-1185">Reference proteome</keyword>
<feature type="domain" description="DUF4110" evidence="2">
    <location>
        <begin position="1338"/>
        <end position="1427"/>
    </location>
</feature>
<dbReference type="InterPro" id="IPR013889">
    <property type="entry name" value="Karyogamy_KAR9"/>
</dbReference>
<dbReference type="Pfam" id="PF24681">
    <property type="entry name" value="Kelch_KLHDC2_KLHL20_DRC7"/>
    <property type="match status" value="1"/>
</dbReference>
<dbReference type="InterPro" id="IPR015915">
    <property type="entry name" value="Kelch-typ_b-propeller"/>
</dbReference>
<feature type="compositionally biased region" description="Basic and acidic residues" evidence="1">
    <location>
        <begin position="129"/>
        <end position="143"/>
    </location>
</feature>
<dbReference type="EMBL" id="JAQQPM010000006">
    <property type="protein sequence ID" value="KAK2072526.1"/>
    <property type="molecule type" value="Genomic_DNA"/>
</dbReference>
<feature type="region of interest" description="Disordered" evidence="1">
    <location>
        <begin position="1"/>
        <end position="30"/>
    </location>
</feature>
<gene>
    <name evidence="3" type="ORF">P8C59_006874</name>
</gene>
<dbReference type="Pfam" id="PF13422">
    <property type="entry name" value="DUF4110"/>
    <property type="match status" value="1"/>
</dbReference>
<dbReference type="GO" id="GO:0043332">
    <property type="term" value="C:mating projection tip"/>
    <property type="evidence" value="ECO:0007669"/>
    <property type="project" value="TreeGrafter"/>
</dbReference>
<name>A0AAD9MHC5_9PEZI</name>
<dbReference type="PANTHER" id="PTHR37271:SF1">
    <property type="entry name" value="KARYOGAMY PROTEIN KAR9"/>
    <property type="match status" value="1"/>
</dbReference>